<dbReference type="KEGG" id="pacp:FAZ97_19810"/>
<sequence>MPGALRLSKGAKVAWRAPGVEWAVLRCPYRVCRTGHDRGKFLGRKEGLIHWRNHNHPGATVAADGHLFQITQAAALMCEHLPITDSFDLIATLHDWQDLAGAIIGGLMGVIGALIVAGRGTRRERRIAASTVFPEIYSLRAQNDQIKEAVKVSHLTQVLNTRLVCDMLIRARPTIIALHGPVVTQLYDIDERLFRHIINAHRTHEVFEPALATYQQARNDARAPQPSPEDVSASDIKLNFCAAQAKWAWERCVEHATLANYYLDCFVFSVWPNWIFRLRMRLFPNDLDRRSAHILKTGNLRSEAKETKPTLDEHTPI</sequence>
<keyword evidence="1" id="KW-0472">Membrane</keyword>
<accession>A0A7Z2G8U6</accession>
<keyword evidence="1" id="KW-1133">Transmembrane helix</keyword>
<name>A0A7Z2G8U6_9BURK</name>
<protein>
    <submittedName>
        <fullName evidence="2">Uncharacterized protein</fullName>
    </submittedName>
</protein>
<evidence type="ECO:0000313" key="3">
    <source>
        <dbReference type="Proteomes" id="UP000434209"/>
    </source>
</evidence>
<dbReference type="AlphaFoldDB" id="A0A7Z2G8U6"/>
<dbReference type="Proteomes" id="UP000434209">
    <property type="component" value="Chromosome 2"/>
</dbReference>
<gene>
    <name evidence="2" type="ORF">FAZ97_19810</name>
</gene>
<evidence type="ECO:0000256" key="1">
    <source>
        <dbReference type="SAM" id="Phobius"/>
    </source>
</evidence>
<keyword evidence="3" id="KW-1185">Reference proteome</keyword>
<proteinExistence type="predicted"/>
<keyword evidence="1" id="KW-0812">Transmembrane</keyword>
<dbReference type="EMBL" id="CP046910">
    <property type="protein sequence ID" value="QGZ57175.1"/>
    <property type="molecule type" value="Genomic_DNA"/>
</dbReference>
<evidence type="ECO:0000313" key="2">
    <source>
        <dbReference type="EMBL" id="QGZ57175.1"/>
    </source>
</evidence>
<feature type="transmembrane region" description="Helical" evidence="1">
    <location>
        <begin position="99"/>
        <end position="117"/>
    </location>
</feature>
<organism evidence="2 3">
    <name type="scientific">Paraburkholderia acidiphila</name>
    <dbReference type="NCBI Taxonomy" id="2571747"/>
    <lineage>
        <taxon>Bacteria</taxon>
        <taxon>Pseudomonadati</taxon>
        <taxon>Pseudomonadota</taxon>
        <taxon>Betaproteobacteria</taxon>
        <taxon>Burkholderiales</taxon>
        <taxon>Burkholderiaceae</taxon>
        <taxon>Paraburkholderia</taxon>
    </lineage>
</organism>
<reference evidence="2 3" key="1">
    <citation type="submission" date="2019-12" db="EMBL/GenBank/DDBJ databases">
        <title>Paraburkholderia acidiphila 7Q-K02 sp. nov and Paraburkholderia acidisoli DHF22 sp. nov., two strains isolated from forest soil.</title>
        <authorList>
            <person name="Gao Z."/>
            <person name="Qiu L."/>
        </authorList>
    </citation>
    <scope>NUCLEOTIDE SEQUENCE [LARGE SCALE GENOMIC DNA]</scope>
    <source>
        <strain evidence="2 3">7Q-K02</strain>
    </source>
</reference>